<dbReference type="Gene3D" id="3.30.750.24">
    <property type="entry name" value="STAS domain"/>
    <property type="match status" value="1"/>
</dbReference>
<feature type="binding site" evidence="7">
    <location>
        <position position="265"/>
    </location>
    <ligand>
        <name>substrate</name>
    </ligand>
</feature>
<dbReference type="NCBIfam" id="NF002134">
    <property type="entry name" value="PRK00971.1-4"/>
    <property type="match status" value="1"/>
</dbReference>
<feature type="domain" description="STAS" evidence="8">
    <location>
        <begin position="340"/>
        <end position="423"/>
    </location>
</feature>
<feature type="binding site" evidence="7">
    <location>
        <position position="213"/>
    </location>
    <ligand>
        <name>substrate</name>
    </ligand>
</feature>
<evidence type="ECO:0000256" key="1">
    <source>
        <dbReference type="ARBA" id="ARBA00011076"/>
    </source>
</evidence>
<dbReference type="Pfam" id="PF04960">
    <property type="entry name" value="Glutaminase"/>
    <property type="match status" value="1"/>
</dbReference>
<name>F8E0G8_CORRG</name>
<evidence type="ECO:0000313" key="10">
    <source>
        <dbReference type="Proteomes" id="UP000000492"/>
    </source>
</evidence>
<evidence type="ECO:0000256" key="4">
    <source>
        <dbReference type="ARBA" id="ARBA00022801"/>
    </source>
</evidence>
<organism evidence="9 10">
    <name type="scientific">Corynebacterium resistens (strain DSM 45100 / JCM 12819 / GTC 2026 / SICGH 158)</name>
    <dbReference type="NCBI Taxonomy" id="662755"/>
    <lineage>
        <taxon>Bacteria</taxon>
        <taxon>Bacillati</taxon>
        <taxon>Actinomycetota</taxon>
        <taxon>Actinomycetes</taxon>
        <taxon>Mycobacteriales</taxon>
        <taxon>Corynebacteriaceae</taxon>
        <taxon>Corynebacterium</taxon>
    </lineage>
</organism>
<feature type="binding site" evidence="7">
    <location>
        <position position="283"/>
    </location>
    <ligand>
        <name>substrate</name>
    </ligand>
</feature>
<dbReference type="Proteomes" id="UP000000492">
    <property type="component" value="Chromosome"/>
</dbReference>
<dbReference type="Gene3D" id="3.40.710.10">
    <property type="entry name" value="DD-peptidase/beta-lactamase superfamily"/>
    <property type="match status" value="1"/>
</dbReference>
<dbReference type="SUPFAM" id="SSF56601">
    <property type="entry name" value="beta-lactamase/transpeptidase-like"/>
    <property type="match status" value="1"/>
</dbReference>
<protein>
    <recommendedName>
        <fullName evidence="6 7">Glutaminase</fullName>
        <ecNumber evidence="3 7">3.5.1.2</ecNumber>
    </recommendedName>
</protein>
<dbReference type="FunFam" id="3.40.710.10:FF:000005">
    <property type="entry name" value="Glutaminase"/>
    <property type="match status" value="1"/>
</dbReference>
<keyword evidence="7" id="KW-0007">Acetylation</keyword>
<dbReference type="GO" id="GO:0006537">
    <property type="term" value="P:glutamate biosynthetic process"/>
    <property type="evidence" value="ECO:0007669"/>
    <property type="project" value="TreeGrafter"/>
</dbReference>
<dbReference type="STRING" id="662755.CRES_0853"/>
<dbReference type="Pfam" id="PF01740">
    <property type="entry name" value="STAS"/>
    <property type="match status" value="1"/>
</dbReference>
<dbReference type="PROSITE" id="PS50801">
    <property type="entry name" value="STAS"/>
    <property type="match status" value="1"/>
</dbReference>
<evidence type="ECO:0000256" key="5">
    <source>
        <dbReference type="ARBA" id="ARBA00049534"/>
    </source>
</evidence>
<dbReference type="EC" id="3.5.1.2" evidence="3 7"/>
<dbReference type="PANTHER" id="PTHR12544:SF29">
    <property type="entry name" value="GLUTAMINASE"/>
    <property type="match status" value="1"/>
</dbReference>
<proteinExistence type="inferred from homology"/>
<comment type="catalytic activity">
    <reaction evidence="5 7">
        <text>L-glutamine + H2O = L-glutamate + NH4(+)</text>
        <dbReference type="Rhea" id="RHEA:15889"/>
        <dbReference type="ChEBI" id="CHEBI:15377"/>
        <dbReference type="ChEBI" id="CHEBI:28938"/>
        <dbReference type="ChEBI" id="CHEBI:29985"/>
        <dbReference type="ChEBI" id="CHEBI:58359"/>
        <dbReference type="EC" id="3.5.1.2"/>
    </reaction>
</comment>
<evidence type="ECO:0000256" key="3">
    <source>
        <dbReference type="ARBA" id="ARBA00012918"/>
    </source>
</evidence>
<dbReference type="SUPFAM" id="SSF52091">
    <property type="entry name" value="SpoIIaa-like"/>
    <property type="match status" value="1"/>
</dbReference>
<dbReference type="EMBL" id="CP002857">
    <property type="protein sequence ID" value="AEI09209.1"/>
    <property type="molecule type" value="Genomic_DNA"/>
</dbReference>
<evidence type="ECO:0000256" key="7">
    <source>
        <dbReference type="HAMAP-Rule" id="MF_00313"/>
    </source>
</evidence>
<comment type="subunit">
    <text evidence="2 7">Homotetramer.</text>
</comment>
<dbReference type="InterPro" id="IPR036513">
    <property type="entry name" value="STAS_dom_sf"/>
</dbReference>
<accession>F8E0G8</accession>
<dbReference type="InterPro" id="IPR012338">
    <property type="entry name" value="Beta-lactam/transpept-like"/>
</dbReference>
<gene>
    <name evidence="7 9" type="primary">glsA</name>
    <name evidence="9" type="ordered locus">CRES_0853</name>
</gene>
<feature type="binding site" evidence="7">
    <location>
        <position position="189"/>
    </location>
    <ligand>
        <name>substrate</name>
    </ligand>
</feature>
<reference evidence="9 10" key="1">
    <citation type="journal article" date="2012" name="BMC Genomics">
        <title>Complete genome sequence, lifestyle, and multi-drug resistance of the human pathogen Corynebacterium resistens DSM 45100 isolated from blood samples of a leukemia patient.</title>
        <authorList>
            <person name="Schroder J."/>
            <person name="Maus I."/>
            <person name="Meyer K."/>
            <person name="Wordemann S."/>
            <person name="Blom J."/>
            <person name="Jaenicke S."/>
            <person name="Schneider J."/>
            <person name="Trost E."/>
            <person name="Tauch A."/>
        </authorList>
    </citation>
    <scope>NUCLEOTIDE SEQUENCE [LARGE SCALE GENOMIC DNA]</scope>
    <source>
        <strain evidence="10">DSM 45100 / JCM 12819 / CCUG 50093 / GTC 2026 / SICGH 158</strain>
    </source>
</reference>
<evidence type="ECO:0000313" key="9">
    <source>
        <dbReference type="EMBL" id="AEI09209.1"/>
    </source>
</evidence>
<feature type="binding site" evidence="7">
    <location>
        <position position="182"/>
    </location>
    <ligand>
        <name>substrate</name>
    </ligand>
</feature>
<dbReference type="NCBIfam" id="TIGR03814">
    <property type="entry name" value="Gln_ase"/>
    <property type="match status" value="1"/>
</dbReference>
<feature type="binding site" evidence="7">
    <location>
        <position position="86"/>
    </location>
    <ligand>
        <name>substrate</name>
    </ligand>
</feature>
<dbReference type="GO" id="GO:0006543">
    <property type="term" value="P:L-glutamine catabolic process"/>
    <property type="evidence" value="ECO:0007669"/>
    <property type="project" value="TreeGrafter"/>
</dbReference>
<dbReference type="HAMAP" id="MF_00313">
    <property type="entry name" value="Glutaminase"/>
    <property type="match status" value="1"/>
</dbReference>
<evidence type="ECO:0000256" key="6">
    <source>
        <dbReference type="ARBA" id="ARBA00070405"/>
    </source>
</evidence>
<dbReference type="PANTHER" id="PTHR12544">
    <property type="entry name" value="GLUTAMINASE"/>
    <property type="match status" value="1"/>
</dbReference>
<sequence>MQLNTPERKLVKEGLISDYLRSIMADNADNSEGQTAQYIAALRDADPEPFATALCTLDGRIYSSAYGGSFTDANVAADQVEFTIQSISKPFVYALALEEHGIEELMKVVGMEPSGEAFNELSLEGDTKRPVNPMINAGAITVNQLINGSESSVEDRVAKIHDFMNELAGRKLMLDKQTASSELESSDRNLALAHMLRSYHIIQDSAEDAVNSYVQQCSIKVNVRDLAVMGATLASGGVQPLTGKRVMKQSVARQVQSVMASAGMYNAAGRWMARVGIPAKSGVAGGVLGTLPGQLGLSSFSPKLDEQGNSVRGVRVFQRLSKDMGLHLMAPEPRGRASVRSLTEDESTGESIVCLQGDIDFIGGERLYRTLMEHQLKHKQLVFDLTRVDGMNSVGRKMLTNGIELLREEGFSIRIEDPDGLLA</sequence>
<evidence type="ECO:0000256" key="2">
    <source>
        <dbReference type="ARBA" id="ARBA00011881"/>
    </source>
</evidence>
<keyword evidence="10" id="KW-1185">Reference proteome</keyword>
<feature type="binding site" evidence="7">
    <location>
        <position position="136"/>
    </location>
    <ligand>
        <name>substrate</name>
    </ligand>
</feature>
<comment type="similarity">
    <text evidence="1 7">Belongs to the glutaminase family.</text>
</comment>
<dbReference type="InterPro" id="IPR015868">
    <property type="entry name" value="Glutaminase"/>
</dbReference>
<dbReference type="KEGG" id="crd:CRES_0853"/>
<dbReference type="AlphaFoldDB" id="F8E0G8"/>
<keyword evidence="4 7" id="KW-0378">Hydrolase</keyword>
<dbReference type="HOGENOM" id="CLU_027932_0_0_11"/>
<dbReference type="GO" id="GO:0004359">
    <property type="term" value="F:glutaminase activity"/>
    <property type="evidence" value="ECO:0007669"/>
    <property type="project" value="UniProtKB-UniRule"/>
</dbReference>
<dbReference type="eggNOG" id="COG2066">
    <property type="taxonomic scope" value="Bacteria"/>
</dbReference>
<dbReference type="InterPro" id="IPR002645">
    <property type="entry name" value="STAS_dom"/>
</dbReference>
<evidence type="ECO:0000259" key="8">
    <source>
        <dbReference type="PROSITE" id="PS50801"/>
    </source>
</evidence>